<keyword evidence="4" id="KW-0029">Amino-acid transport</keyword>
<evidence type="ECO:0000256" key="3">
    <source>
        <dbReference type="ARBA" id="ARBA00022729"/>
    </source>
</evidence>
<evidence type="ECO:0000256" key="4">
    <source>
        <dbReference type="ARBA" id="ARBA00022970"/>
    </source>
</evidence>
<dbReference type="Proteomes" id="UP001279642">
    <property type="component" value="Unassembled WGS sequence"/>
</dbReference>
<dbReference type="SUPFAM" id="SSF53822">
    <property type="entry name" value="Periplasmic binding protein-like I"/>
    <property type="match status" value="1"/>
</dbReference>
<dbReference type="PANTHER" id="PTHR47151:SF2">
    <property type="entry name" value="AMINO ACID BINDING PROTEIN"/>
    <property type="match status" value="1"/>
</dbReference>
<dbReference type="Pfam" id="PF13458">
    <property type="entry name" value="Peripla_BP_6"/>
    <property type="match status" value="1"/>
</dbReference>
<gene>
    <name evidence="7" type="ORF">SMD27_15580</name>
</gene>
<name>A0ABU5ED46_9PROT</name>
<evidence type="ECO:0000256" key="2">
    <source>
        <dbReference type="ARBA" id="ARBA00022448"/>
    </source>
</evidence>
<dbReference type="InterPro" id="IPR028081">
    <property type="entry name" value="Leu-bd"/>
</dbReference>
<dbReference type="InterPro" id="IPR028082">
    <property type="entry name" value="Peripla_BP_I"/>
</dbReference>
<comment type="caution">
    <text evidence="7">The sequence shown here is derived from an EMBL/GenBank/DDBJ whole genome shotgun (WGS) entry which is preliminary data.</text>
</comment>
<keyword evidence="2" id="KW-0813">Transport</keyword>
<dbReference type="PRINTS" id="PR00337">
    <property type="entry name" value="LEUILEVALBP"/>
</dbReference>
<evidence type="ECO:0000259" key="6">
    <source>
        <dbReference type="Pfam" id="PF13458"/>
    </source>
</evidence>
<dbReference type="Gene3D" id="3.40.50.2300">
    <property type="match status" value="2"/>
</dbReference>
<evidence type="ECO:0000313" key="7">
    <source>
        <dbReference type="EMBL" id="MDY0884266.1"/>
    </source>
</evidence>
<organism evidence="7 8">
    <name type="scientific">Dongia soli</name>
    <dbReference type="NCBI Taxonomy" id="600628"/>
    <lineage>
        <taxon>Bacteria</taxon>
        <taxon>Pseudomonadati</taxon>
        <taxon>Pseudomonadota</taxon>
        <taxon>Alphaproteobacteria</taxon>
        <taxon>Rhodospirillales</taxon>
        <taxon>Dongiaceae</taxon>
        <taxon>Dongia</taxon>
    </lineage>
</organism>
<dbReference type="CDD" id="cd06342">
    <property type="entry name" value="PBP1_ABC_LIVBP-like"/>
    <property type="match status" value="1"/>
</dbReference>
<evidence type="ECO:0000313" key="8">
    <source>
        <dbReference type="Proteomes" id="UP001279642"/>
    </source>
</evidence>
<dbReference type="EMBL" id="JAXCLW010000004">
    <property type="protein sequence ID" value="MDY0884266.1"/>
    <property type="molecule type" value="Genomic_DNA"/>
</dbReference>
<keyword evidence="8" id="KW-1185">Reference proteome</keyword>
<proteinExistence type="inferred from homology"/>
<evidence type="ECO:0000256" key="1">
    <source>
        <dbReference type="ARBA" id="ARBA00010062"/>
    </source>
</evidence>
<sequence>MKKRRNTAQRTTWPISIKSATKLVFGLLAAALISSTSYQPASAQEVIKLGFIGPISGGNAPQGLGAKNGFLLAIEQANASGFPYKVEPVVLDDAADPQTGVSAALKLVNDPAVIGAIGHWNSAVALATIPIFDRYQMPFIVWGAISPKITDLNLPYVTRVTPTLVNENLPLAAWAAKDLKAKKIAIVSDTTDYGKGNTQAFGDFFKQNGGEIIAAEAAPVGTTDFRAILTRIKGLSPDAVYFGGVITEAGILRKQMIELGLKVPMIGISGFYDPEFIKIAGPAAEGTMVSYPKSASNSKIEKLDQDYAARKFDEPESPYTKYAYDATGILLTVIKEKGIKDKEALAKAIRAIKYDGVLGETTFDANGQTQIPVEIEVKEVKNGAWTDH</sequence>
<comment type="similarity">
    <text evidence="1">Belongs to the leucine-binding protein family.</text>
</comment>
<dbReference type="RefSeq" id="WP_320509332.1">
    <property type="nucleotide sequence ID" value="NZ_JAXCLW010000004.1"/>
</dbReference>
<feature type="domain" description="Leucine-binding protein" evidence="6">
    <location>
        <begin position="47"/>
        <end position="369"/>
    </location>
</feature>
<feature type="signal peptide" evidence="5">
    <location>
        <begin position="1"/>
        <end position="43"/>
    </location>
</feature>
<keyword evidence="3 5" id="KW-0732">Signal</keyword>
<evidence type="ECO:0000256" key="5">
    <source>
        <dbReference type="SAM" id="SignalP"/>
    </source>
</evidence>
<dbReference type="PANTHER" id="PTHR47151">
    <property type="entry name" value="LEU/ILE/VAL-BINDING ABC TRANSPORTER SUBUNIT"/>
    <property type="match status" value="1"/>
</dbReference>
<reference evidence="7 8" key="1">
    <citation type="journal article" date="2016" name="Antonie Van Leeuwenhoek">
        <title>Dongia soli sp. nov., isolated from soil from Dokdo, Korea.</title>
        <authorList>
            <person name="Kim D.U."/>
            <person name="Lee H."/>
            <person name="Kim H."/>
            <person name="Kim S.G."/>
            <person name="Ka J.O."/>
        </authorList>
    </citation>
    <scope>NUCLEOTIDE SEQUENCE [LARGE SCALE GENOMIC DNA]</scope>
    <source>
        <strain evidence="7 8">D78</strain>
    </source>
</reference>
<protein>
    <submittedName>
        <fullName evidence="7">Branched-chain amino acid ABC transporter substrate-binding protein</fullName>
    </submittedName>
</protein>
<dbReference type="InterPro" id="IPR000709">
    <property type="entry name" value="Leu_Ile_Val-bd"/>
</dbReference>
<feature type="chain" id="PRO_5046826313" evidence="5">
    <location>
        <begin position="44"/>
        <end position="388"/>
    </location>
</feature>
<accession>A0ABU5ED46</accession>